<dbReference type="GO" id="GO:0005576">
    <property type="term" value="C:extracellular region"/>
    <property type="evidence" value="ECO:0007669"/>
    <property type="project" value="UniProtKB-SubCell"/>
</dbReference>
<feature type="chain" id="PRO_5026776048" evidence="3">
    <location>
        <begin position="24"/>
        <end position="112"/>
    </location>
</feature>
<protein>
    <submittedName>
        <fullName evidence="5">Putative kDa family member</fullName>
    </submittedName>
</protein>
<feature type="domain" description="Single" evidence="4">
    <location>
        <begin position="38"/>
        <end position="105"/>
    </location>
</feature>
<evidence type="ECO:0000256" key="3">
    <source>
        <dbReference type="SAM" id="SignalP"/>
    </source>
</evidence>
<keyword evidence="2" id="KW-0964">Secreted</keyword>
<accession>A0A6M2E226</accession>
<dbReference type="Pfam" id="PF15430">
    <property type="entry name" value="SVWC"/>
    <property type="match status" value="1"/>
</dbReference>
<sequence>MRTIQSVLLIAFMGAIVLPAVPGQQSQLITVKMRAGQCEHKGKRIPGGKAVDLAVPCESVYCTSLNRTHGQLRILQCAKVKAMSPCKIVSNKNGKFPECCPKIECGKTKSRL</sequence>
<reference evidence="5" key="1">
    <citation type="submission" date="2019-12" db="EMBL/GenBank/DDBJ databases">
        <title>The sialotranscriptome of the gopher-tortoise tick, Amblyomma tuberculatum.</title>
        <authorList>
            <person name="Karim S."/>
            <person name="Andersen J."/>
            <person name="Kumar D."/>
            <person name="Adamson S."/>
            <person name="Ennen J."/>
            <person name="Qualis C.P."/>
            <person name="Ribeiro J.M.C."/>
        </authorList>
    </citation>
    <scope>NUCLEOTIDE SEQUENCE</scope>
    <source>
        <strain evidence="5">Removed</strain>
        <tissue evidence="5">Salivary glands</tissue>
    </source>
</reference>
<dbReference type="SMART" id="SM01318">
    <property type="entry name" value="SVWC"/>
    <property type="match status" value="1"/>
</dbReference>
<dbReference type="AlphaFoldDB" id="A0A6M2E226"/>
<evidence type="ECO:0000313" key="5">
    <source>
        <dbReference type="EMBL" id="NOV52454.1"/>
    </source>
</evidence>
<comment type="subcellular location">
    <subcellularLocation>
        <location evidence="1">Secreted</location>
    </subcellularLocation>
</comment>
<keyword evidence="3" id="KW-0732">Signal</keyword>
<dbReference type="EMBL" id="GIDH01000511">
    <property type="protein sequence ID" value="NOV52454.1"/>
    <property type="molecule type" value="Transcribed_RNA"/>
</dbReference>
<evidence type="ECO:0000259" key="4">
    <source>
        <dbReference type="SMART" id="SM01318"/>
    </source>
</evidence>
<dbReference type="InterPro" id="IPR029277">
    <property type="entry name" value="SVWC_dom"/>
</dbReference>
<evidence type="ECO:0000256" key="2">
    <source>
        <dbReference type="ARBA" id="ARBA00022525"/>
    </source>
</evidence>
<name>A0A6M2E226_9ACAR</name>
<organism evidence="5">
    <name type="scientific">Amblyomma tuberculatum</name>
    <dbReference type="NCBI Taxonomy" id="48802"/>
    <lineage>
        <taxon>Eukaryota</taxon>
        <taxon>Metazoa</taxon>
        <taxon>Ecdysozoa</taxon>
        <taxon>Arthropoda</taxon>
        <taxon>Chelicerata</taxon>
        <taxon>Arachnida</taxon>
        <taxon>Acari</taxon>
        <taxon>Parasitiformes</taxon>
        <taxon>Ixodida</taxon>
        <taxon>Ixodoidea</taxon>
        <taxon>Ixodidae</taxon>
        <taxon>Amblyomminae</taxon>
        <taxon>Amblyomma</taxon>
    </lineage>
</organism>
<evidence type="ECO:0000256" key="1">
    <source>
        <dbReference type="ARBA" id="ARBA00004613"/>
    </source>
</evidence>
<feature type="signal peptide" evidence="3">
    <location>
        <begin position="1"/>
        <end position="23"/>
    </location>
</feature>
<proteinExistence type="predicted"/>